<dbReference type="InterPro" id="IPR005822">
    <property type="entry name" value="Ribosomal_uL13"/>
</dbReference>
<proteinExistence type="inferred from homology"/>
<dbReference type="GO" id="GO:0017148">
    <property type="term" value="P:negative regulation of translation"/>
    <property type="evidence" value="ECO:0007669"/>
    <property type="project" value="TreeGrafter"/>
</dbReference>
<evidence type="ECO:0000313" key="8">
    <source>
        <dbReference type="EMBL" id="KAK3098996.1"/>
    </source>
</evidence>
<feature type="region of interest" description="Disordered" evidence="7">
    <location>
        <begin position="1"/>
        <end position="43"/>
    </location>
</feature>
<organism evidence="8 9">
    <name type="scientific">Pinctada imbricata</name>
    <name type="common">Atlantic pearl-oyster</name>
    <name type="synonym">Pinctada martensii</name>
    <dbReference type="NCBI Taxonomy" id="66713"/>
    <lineage>
        <taxon>Eukaryota</taxon>
        <taxon>Metazoa</taxon>
        <taxon>Spiralia</taxon>
        <taxon>Lophotrochozoa</taxon>
        <taxon>Mollusca</taxon>
        <taxon>Bivalvia</taxon>
        <taxon>Autobranchia</taxon>
        <taxon>Pteriomorphia</taxon>
        <taxon>Pterioida</taxon>
        <taxon>Pterioidea</taxon>
        <taxon>Pteriidae</taxon>
        <taxon>Pinctada</taxon>
    </lineage>
</organism>
<comment type="similarity">
    <text evidence="1 6">Belongs to the universal ribosomal protein uL13 family.</text>
</comment>
<dbReference type="PROSITE" id="PS00783">
    <property type="entry name" value="RIBOSOMAL_L13"/>
    <property type="match status" value="1"/>
</dbReference>
<evidence type="ECO:0000256" key="1">
    <source>
        <dbReference type="ARBA" id="ARBA00006227"/>
    </source>
</evidence>
<keyword evidence="9" id="KW-1185">Reference proteome</keyword>
<dbReference type="Gene3D" id="6.10.250.3250">
    <property type="match status" value="1"/>
</dbReference>
<accession>A0AA88Y6Z2</accession>
<dbReference type="PANTHER" id="PTHR11545">
    <property type="entry name" value="RIBOSOMAL PROTEIN L13"/>
    <property type="match status" value="1"/>
</dbReference>
<feature type="compositionally biased region" description="Basic and acidic residues" evidence="7">
    <location>
        <begin position="19"/>
        <end position="43"/>
    </location>
</feature>
<dbReference type="GO" id="GO:0022625">
    <property type="term" value="C:cytosolic large ribosomal subunit"/>
    <property type="evidence" value="ECO:0007669"/>
    <property type="project" value="TreeGrafter"/>
</dbReference>
<dbReference type="FunFam" id="6.10.250.3250:FF:000001">
    <property type="entry name" value="60S ribosomal protein L13a"/>
    <property type="match status" value="1"/>
</dbReference>
<dbReference type="SUPFAM" id="SSF52161">
    <property type="entry name" value="Ribosomal protein L13"/>
    <property type="match status" value="1"/>
</dbReference>
<protein>
    <recommendedName>
        <fullName evidence="4">Large ribosomal subunit protein uL13</fullName>
    </recommendedName>
    <alternativeName>
        <fullName evidence="5">60S ribosomal protein L13a</fullName>
    </alternativeName>
</protein>
<dbReference type="EMBL" id="VSWD01000007">
    <property type="protein sequence ID" value="KAK3098996.1"/>
    <property type="molecule type" value="Genomic_DNA"/>
</dbReference>
<dbReference type="InterPro" id="IPR036899">
    <property type="entry name" value="Ribosomal_uL13_sf"/>
</dbReference>
<evidence type="ECO:0000256" key="2">
    <source>
        <dbReference type="ARBA" id="ARBA00022980"/>
    </source>
</evidence>
<dbReference type="GO" id="GO:0003735">
    <property type="term" value="F:structural constituent of ribosome"/>
    <property type="evidence" value="ECO:0007669"/>
    <property type="project" value="InterPro"/>
</dbReference>
<evidence type="ECO:0000256" key="3">
    <source>
        <dbReference type="ARBA" id="ARBA00023274"/>
    </source>
</evidence>
<evidence type="ECO:0000256" key="7">
    <source>
        <dbReference type="SAM" id="MobiDB-lite"/>
    </source>
</evidence>
<dbReference type="Proteomes" id="UP001186944">
    <property type="component" value="Unassembled WGS sequence"/>
</dbReference>
<reference evidence="8" key="1">
    <citation type="submission" date="2019-08" db="EMBL/GenBank/DDBJ databases">
        <title>The improved chromosome-level genome for the pearl oyster Pinctada fucata martensii using PacBio sequencing and Hi-C.</title>
        <authorList>
            <person name="Zheng Z."/>
        </authorList>
    </citation>
    <scope>NUCLEOTIDE SEQUENCE</scope>
    <source>
        <strain evidence="8">ZZ-2019</strain>
        <tissue evidence="8">Adductor muscle</tissue>
    </source>
</reference>
<sequence>MSAPTPIKGKDEWEGEEGGSWREADGREGEVRRWEKGAGQGREGEKETTLFDLQVSKYQLQIILEYRMKFGQKVVVVRCEGINISGNFYRNKLKYLKYLRLRCNVKPTRGPFHFRAPSRIFYKAIRGMLPHKLTRGKEALARLKVFEGIPPPYDKQKRMVVPSALRVNRLNPCRKYCDLNRLAHEVGWKYQGVISTLEARRKVKSKRFHDKKKQLTLLREKAKANVAKKTDKHQKVIEAYGYN</sequence>
<dbReference type="FunFam" id="3.90.1180.10:FF:000002">
    <property type="entry name" value="60S ribosomal protein L16"/>
    <property type="match status" value="1"/>
</dbReference>
<dbReference type="GO" id="GO:0006412">
    <property type="term" value="P:translation"/>
    <property type="evidence" value="ECO:0007669"/>
    <property type="project" value="InterPro"/>
</dbReference>
<keyword evidence="3 6" id="KW-0687">Ribonucleoprotein</keyword>
<name>A0AA88Y6Z2_PINIB</name>
<comment type="caution">
    <text evidence="8">The sequence shown here is derived from an EMBL/GenBank/DDBJ whole genome shotgun (WGS) entry which is preliminary data.</text>
</comment>
<dbReference type="GO" id="GO:0003729">
    <property type="term" value="F:mRNA binding"/>
    <property type="evidence" value="ECO:0007669"/>
    <property type="project" value="TreeGrafter"/>
</dbReference>
<dbReference type="Gene3D" id="3.90.1180.10">
    <property type="entry name" value="Ribosomal protein L13"/>
    <property type="match status" value="1"/>
</dbReference>
<dbReference type="InterPro" id="IPR005755">
    <property type="entry name" value="Ribosomal_uL13_euk/arc"/>
</dbReference>
<dbReference type="InterPro" id="IPR023563">
    <property type="entry name" value="Ribosomal_uL13_CS"/>
</dbReference>
<evidence type="ECO:0000256" key="4">
    <source>
        <dbReference type="ARBA" id="ARBA00035201"/>
    </source>
</evidence>
<dbReference type="PANTHER" id="PTHR11545:SF3">
    <property type="entry name" value="LARGE RIBOSOMAL SUBUNIT PROTEIN UL13"/>
    <property type="match status" value="1"/>
</dbReference>
<evidence type="ECO:0000256" key="5">
    <source>
        <dbReference type="ARBA" id="ARBA00035367"/>
    </source>
</evidence>
<evidence type="ECO:0000313" key="9">
    <source>
        <dbReference type="Proteomes" id="UP001186944"/>
    </source>
</evidence>
<gene>
    <name evidence="8" type="ORF">FSP39_025084</name>
</gene>
<dbReference type="AlphaFoldDB" id="A0AA88Y6Z2"/>
<evidence type="ECO:0000256" key="6">
    <source>
        <dbReference type="RuleBase" id="RU003877"/>
    </source>
</evidence>
<dbReference type="NCBIfam" id="TIGR01077">
    <property type="entry name" value="L13_A_E"/>
    <property type="match status" value="1"/>
</dbReference>
<dbReference type="Pfam" id="PF00572">
    <property type="entry name" value="Ribosomal_L13"/>
    <property type="match status" value="1"/>
</dbReference>
<keyword evidence="2 6" id="KW-0689">Ribosomal protein</keyword>